<name>A0A5C4KRC9_PSEJE</name>
<sequence>MQTILSIQHKSCGSGLAREGNRSVDIRLTESPLSRASPLPPRSVVYTLLSIQHKSCGSGLAREGNRSVDIGLAEPPLSRASPLPPGDSGLPGLFAIPRCAPCVRDHVRSGAPVAAPATMTRAVQSTVHKSA</sequence>
<proteinExistence type="predicted"/>
<evidence type="ECO:0000313" key="1">
    <source>
        <dbReference type="EMBL" id="TNB90705.1"/>
    </source>
</evidence>
<gene>
    <name evidence="1" type="ORF">FHG55_28550</name>
</gene>
<reference evidence="1" key="1">
    <citation type="submission" date="2019-06" db="EMBL/GenBank/DDBJ databases">
        <title>Pseudomonas-derived Butenolides : (Bio)synthesis of Styrolides.</title>
        <authorList>
            <person name="Klapper M."/>
            <person name="Chowdhury S."/>
            <person name="Stallforth P."/>
        </authorList>
    </citation>
    <scope>NUCLEOTIDE SEQUENCE [LARGE SCALE GENOMIC DNA]</scope>
    <source>
        <strain evidence="1">EC-S101</strain>
    </source>
</reference>
<dbReference type="EMBL" id="VDDB01000025">
    <property type="protein sequence ID" value="TNB90705.1"/>
    <property type="molecule type" value="Genomic_DNA"/>
</dbReference>
<protein>
    <submittedName>
        <fullName evidence="1">Uncharacterized protein</fullName>
    </submittedName>
</protein>
<organism evidence="1 2">
    <name type="scientific">Pseudomonas jessenii</name>
    <dbReference type="NCBI Taxonomy" id="77298"/>
    <lineage>
        <taxon>Bacteria</taxon>
        <taxon>Pseudomonadati</taxon>
        <taxon>Pseudomonadota</taxon>
        <taxon>Gammaproteobacteria</taxon>
        <taxon>Pseudomonadales</taxon>
        <taxon>Pseudomonadaceae</taxon>
        <taxon>Pseudomonas</taxon>
    </lineage>
</organism>
<accession>A0A5C4KRC9</accession>
<comment type="caution">
    <text evidence="1">The sequence shown here is derived from an EMBL/GenBank/DDBJ whole genome shotgun (WGS) entry which is preliminary data.</text>
</comment>
<dbReference type="Proteomes" id="UP000306272">
    <property type="component" value="Unassembled WGS sequence"/>
</dbReference>
<dbReference type="AlphaFoldDB" id="A0A5C4KRC9"/>
<evidence type="ECO:0000313" key="2">
    <source>
        <dbReference type="Proteomes" id="UP000306272"/>
    </source>
</evidence>
<keyword evidence="2" id="KW-1185">Reference proteome</keyword>